<feature type="domain" description="Major facilitator superfamily (MFS) profile" evidence="7">
    <location>
        <begin position="1"/>
        <end position="227"/>
    </location>
</feature>
<evidence type="ECO:0000313" key="8">
    <source>
        <dbReference type="EMBL" id="GKV36759.1"/>
    </source>
</evidence>
<dbReference type="Gene3D" id="1.20.1250.20">
    <property type="entry name" value="MFS general substrate transporter like domains"/>
    <property type="match status" value="2"/>
</dbReference>
<sequence length="230" mass="25342">MQNRVEEARLVLLKTIENDADVEERLMEIQQAARISDVDKYDEKSVLREMLIPSASVRRMLFVGLGIQVFQQTTGIDTIVYYSPESFKNAGIESNSKLLAITVAVAPALRRHNWNDHLFINSRLYSLLGKGRLVIALAVLRVCACLAFFSLGLGPICSILTSEVFPLRLRAQAYALAAVVNRLCSGFVTMSFLSLAQALTVGGTFFIFAALSALSVLFVHTLVPETRGKS</sequence>
<dbReference type="InterPro" id="IPR020846">
    <property type="entry name" value="MFS_dom"/>
</dbReference>
<dbReference type="PROSITE" id="PS50850">
    <property type="entry name" value="MFS"/>
    <property type="match status" value="1"/>
</dbReference>
<dbReference type="InterPro" id="IPR050814">
    <property type="entry name" value="Myo-inositol_Transporter"/>
</dbReference>
<evidence type="ECO:0000256" key="2">
    <source>
        <dbReference type="ARBA" id="ARBA00022448"/>
    </source>
</evidence>
<dbReference type="GO" id="GO:0022857">
    <property type="term" value="F:transmembrane transporter activity"/>
    <property type="evidence" value="ECO:0007669"/>
    <property type="project" value="InterPro"/>
</dbReference>
<keyword evidence="2" id="KW-0813">Transport</keyword>
<dbReference type="AlphaFoldDB" id="A0AAV5LIP1"/>
<feature type="transmembrane region" description="Helical" evidence="6">
    <location>
        <begin position="205"/>
        <end position="223"/>
    </location>
</feature>
<gene>
    <name evidence="8" type="ORF">SLEP1_g44853</name>
</gene>
<name>A0AAV5LIP1_9ROSI</name>
<comment type="subcellular location">
    <subcellularLocation>
        <location evidence="1">Membrane</location>
        <topology evidence="1">Multi-pass membrane protein</topology>
    </subcellularLocation>
</comment>
<keyword evidence="3 6" id="KW-0812">Transmembrane</keyword>
<dbReference type="GO" id="GO:0016020">
    <property type="term" value="C:membrane"/>
    <property type="evidence" value="ECO:0007669"/>
    <property type="project" value="UniProtKB-SubCell"/>
</dbReference>
<dbReference type="InterPro" id="IPR036259">
    <property type="entry name" value="MFS_trans_sf"/>
</dbReference>
<keyword evidence="4 6" id="KW-1133">Transmembrane helix</keyword>
<accession>A0AAV5LIP1</accession>
<dbReference type="PANTHER" id="PTHR48020:SF49">
    <property type="entry name" value="SUGAR TRANSPORTER"/>
    <property type="match status" value="1"/>
</dbReference>
<reference evidence="8 9" key="1">
    <citation type="journal article" date="2021" name="Commun. Biol.">
        <title>The genome of Shorea leprosula (Dipterocarpaceae) highlights the ecological relevance of drought in aseasonal tropical rainforests.</title>
        <authorList>
            <person name="Ng K.K.S."/>
            <person name="Kobayashi M.J."/>
            <person name="Fawcett J.A."/>
            <person name="Hatakeyama M."/>
            <person name="Paape T."/>
            <person name="Ng C.H."/>
            <person name="Ang C.C."/>
            <person name="Tnah L.H."/>
            <person name="Lee C.T."/>
            <person name="Nishiyama T."/>
            <person name="Sese J."/>
            <person name="O'Brien M.J."/>
            <person name="Copetti D."/>
            <person name="Mohd Noor M.I."/>
            <person name="Ong R.C."/>
            <person name="Putra M."/>
            <person name="Sireger I.Z."/>
            <person name="Indrioko S."/>
            <person name="Kosugi Y."/>
            <person name="Izuno A."/>
            <person name="Isagi Y."/>
            <person name="Lee S.L."/>
            <person name="Shimizu K.K."/>
        </authorList>
    </citation>
    <scope>NUCLEOTIDE SEQUENCE [LARGE SCALE GENOMIC DNA]</scope>
    <source>
        <strain evidence="8">214</strain>
    </source>
</reference>
<evidence type="ECO:0000256" key="3">
    <source>
        <dbReference type="ARBA" id="ARBA00022692"/>
    </source>
</evidence>
<evidence type="ECO:0000256" key="4">
    <source>
        <dbReference type="ARBA" id="ARBA00022989"/>
    </source>
</evidence>
<organism evidence="8 9">
    <name type="scientific">Rubroshorea leprosula</name>
    <dbReference type="NCBI Taxonomy" id="152421"/>
    <lineage>
        <taxon>Eukaryota</taxon>
        <taxon>Viridiplantae</taxon>
        <taxon>Streptophyta</taxon>
        <taxon>Embryophyta</taxon>
        <taxon>Tracheophyta</taxon>
        <taxon>Spermatophyta</taxon>
        <taxon>Magnoliopsida</taxon>
        <taxon>eudicotyledons</taxon>
        <taxon>Gunneridae</taxon>
        <taxon>Pentapetalae</taxon>
        <taxon>rosids</taxon>
        <taxon>malvids</taxon>
        <taxon>Malvales</taxon>
        <taxon>Dipterocarpaceae</taxon>
        <taxon>Rubroshorea</taxon>
    </lineage>
</organism>
<evidence type="ECO:0000256" key="6">
    <source>
        <dbReference type="SAM" id="Phobius"/>
    </source>
</evidence>
<feature type="transmembrane region" description="Helical" evidence="6">
    <location>
        <begin position="173"/>
        <end position="193"/>
    </location>
</feature>
<feature type="transmembrane region" description="Helical" evidence="6">
    <location>
        <begin position="133"/>
        <end position="153"/>
    </location>
</feature>
<keyword evidence="9" id="KW-1185">Reference proteome</keyword>
<evidence type="ECO:0000256" key="5">
    <source>
        <dbReference type="ARBA" id="ARBA00023136"/>
    </source>
</evidence>
<keyword evidence="5 6" id="KW-0472">Membrane</keyword>
<dbReference type="PANTHER" id="PTHR48020">
    <property type="entry name" value="PROTON MYO-INOSITOL COTRANSPORTER"/>
    <property type="match status" value="1"/>
</dbReference>
<comment type="caution">
    <text evidence="8">The sequence shown here is derived from an EMBL/GenBank/DDBJ whole genome shotgun (WGS) entry which is preliminary data.</text>
</comment>
<protein>
    <recommendedName>
        <fullName evidence="7">Major facilitator superfamily (MFS) profile domain-containing protein</fullName>
    </recommendedName>
</protein>
<proteinExistence type="predicted"/>
<dbReference type="InterPro" id="IPR005828">
    <property type="entry name" value="MFS_sugar_transport-like"/>
</dbReference>
<evidence type="ECO:0000259" key="7">
    <source>
        <dbReference type="PROSITE" id="PS50850"/>
    </source>
</evidence>
<dbReference type="EMBL" id="BPVZ01000118">
    <property type="protein sequence ID" value="GKV36759.1"/>
    <property type="molecule type" value="Genomic_DNA"/>
</dbReference>
<evidence type="ECO:0000313" key="9">
    <source>
        <dbReference type="Proteomes" id="UP001054252"/>
    </source>
</evidence>
<evidence type="ECO:0000256" key="1">
    <source>
        <dbReference type="ARBA" id="ARBA00004141"/>
    </source>
</evidence>
<dbReference type="SUPFAM" id="SSF103473">
    <property type="entry name" value="MFS general substrate transporter"/>
    <property type="match status" value="1"/>
</dbReference>
<dbReference type="Pfam" id="PF00083">
    <property type="entry name" value="Sugar_tr"/>
    <property type="match status" value="2"/>
</dbReference>
<dbReference type="Proteomes" id="UP001054252">
    <property type="component" value="Unassembled WGS sequence"/>
</dbReference>